<dbReference type="AlphaFoldDB" id="A0A918VTD7"/>
<evidence type="ECO:0000313" key="3">
    <source>
        <dbReference type="Proteomes" id="UP000646579"/>
    </source>
</evidence>
<comment type="caution">
    <text evidence="2">The sequence shown here is derived from an EMBL/GenBank/DDBJ whole genome shotgun (WGS) entry which is preliminary data.</text>
</comment>
<dbReference type="InterPro" id="IPR009506">
    <property type="entry name" value="YjiS-like"/>
</dbReference>
<organism evidence="2 3">
    <name type="scientific">Devosia pacifica</name>
    <dbReference type="NCBI Taxonomy" id="1335967"/>
    <lineage>
        <taxon>Bacteria</taxon>
        <taxon>Pseudomonadati</taxon>
        <taxon>Pseudomonadota</taxon>
        <taxon>Alphaproteobacteria</taxon>
        <taxon>Hyphomicrobiales</taxon>
        <taxon>Devosiaceae</taxon>
        <taxon>Devosia</taxon>
    </lineage>
</organism>
<dbReference type="Proteomes" id="UP000646579">
    <property type="component" value="Unassembled WGS sequence"/>
</dbReference>
<dbReference type="RefSeq" id="WP_189425068.1">
    <property type="nucleotide sequence ID" value="NZ_BMZE01000002.1"/>
</dbReference>
<dbReference type="EMBL" id="BMZE01000002">
    <property type="protein sequence ID" value="GHA21478.1"/>
    <property type="molecule type" value="Genomic_DNA"/>
</dbReference>
<protein>
    <recommendedName>
        <fullName evidence="1">YjiS-like domain-containing protein</fullName>
    </recommendedName>
</protein>
<evidence type="ECO:0000259" key="1">
    <source>
        <dbReference type="Pfam" id="PF06568"/>
    </source>
</evidence>
<keyword evidence="3" id="KW-1185">Reference proteome</keyword>
<dbReference type="Pfam" id="PF06568">
    <property type="entry name" value="YjiS-like"/>
    <property type="match status" value="1"/>
</dbReference>
<reference evidence="2" key="1">
    <citation type="journal article" date="2014" name="Int. J. Syst. Evol. Microbiol.">
        <title>Complete genome sequence of Corynebacterium casei LMG S-19264T (=DSM 44701T), isolated from a smear-ripened cheese.</title>
        <authorList>
            <consortium name="US DOE Joint Genome Institute (JGI-PGF)"/>
            <person name="Walter F."/>
            <person name="Albersmeier A."/>
            <person name="Kalinowski J."/>
            <person name="Ruckert C."/>
        </authorList>
    </citation>
    <scope>NUCLEOTIDE SEQUENCE</scope>
    <source>
        <strain evidence="2">KCTC 32437</strain>
    </source>
</reference>
<accession>A0A918VTD7</accession>
<proteinExistence type="predicted"/>
<feature type="domain" description="YjiS-like" evidence="1">
    <location>
        <begin position="7"/>
        <end position="39"/>
    </location>
</feature>
<evidence type="ECO:0000313" key="2">
    <source>
        <dbReference type="EMBL" id="GHA21478.1"/>
    </source>
</evidence>
<name>A0A918VTD7_9HYPH</name>
<sequence length="53" mass="6307">MINPFDTWREKRHIRMTQQQLYGLSDRLLDDIGLTRDEIARVGRNGLPRRGQL</sequence>
<reference evidence="2" key="2">
    <citation type="submission" date="2020-09" db="EMBL/GenBank/DDBJ databases">
        <authorList>
            <person name="Sun Q."/>
            <person name="Kim S."/>
        </authorList>
    </citation>
    <scope>NUCLEOTIDE SEQUENCE</scope>
    <source>
        <strain evidence="2">KCTC 32437</strain>
    </source>
</reference>
<gene>
    <name evidence="2" type="ORF">GCM10007989_16020</name>
</gene>